<dbReference type="OrthoDB" id="2585512at2759"/>
<dbReference type="Gene3D" id="3.80.10.10">
    <property type="entry name" value="Ribonuclease Inhibitor"/>
    <property type="match status" value="2"/>
</dbReference>
<dbReference type="InterPro" id="IPR001810">
    <property type="entry name" value="F-box_dom"/>
</dbReference>
<dbReference type="InterPro" id="IPR006553">
    <property type="entry name" value="Leu-rich_rpt_Cys-con_subtyp"/>
</dbReference>
<dbReference type="FunFam" id="3.80.10.10:FF:000494">
    <property type="entry name" value="F-box/LRR-repeat protein 10 isoform A"/>
    <property type="match status" value="1"/>
</dbReference>
<dbReference type="AlphaFoldDB" id="A0A9Q0CGW1"/>
<dbReference type="InterPro" id="IPR057207">
    <property type="entry name" value="FBXL15_LRR"/>
</dbReference>
<dbReference type="Pfam" id="PF25372">
    <property type="entry name" value="DUF7885"/>
    <property type="match status" value="1"/>
</dbReference>
<dbReference type="InterPro" id="IPR032675">
    <property type="entry name" value="LRR_dom_sf"/>
</dbReference>
<sequence>MADCATASESPTIDHHLPSAVLATVLSHLDIRSLVFASATCRAFRTCASQALSFLPTFHLLDFALTVDFLRPLLLDNPCLRSIWMDCSRLDDEAIKYIAKPSLNELYLVNCENLSGKILSELGTRCPDLRTLTLNSLAGCKGVPISFSDLEQFLVGCSELESLSLPELDFSVFDWPNFHHIWSLASQKLSCLEIGYIPIIMLSQILTLAIEAQNPQIRIAKAPLFPSLQKLCLSVDYITDNLVGSISEALPLLTHLDLQDAPWVDPTPLSDLTNVGLQVINRHGKLKHVSLIRSQEFMFTSFKRVSDLGLLLMAQTCSNLESISLGGFSRVTDAGFRAVIHSCSRLCKLRVSHGNQLTDLVFHDISATSLSLTHVSLKWCNLLTDMGIKRLSFNKDLNVLDLRECRLLSDEAISALSLLPKLQVLLLDGTGVTDIGLSYLGQGSSPLKSLSLRGCKRLTNSCVELLLAGEVKSSLQTLDLSKIHNLTDEAVISLARSHVKITELRLRECTHIGDSSIMALASMMVQGGTHGSSLHLLDLYECGGITPLAFRWFKKPYFPRLRSLGVTGCLNRDMVDALARSRPFLRVSCRGEELGTAVWGASSDWCRQEDDNLDELEQFLLGGEEMIEDDDDANDGDVVEFIEV</sequence>
<evidence type="ECO:0000259" key="2">
    <source>
        <dbReference type="Pfam" id="PF25372"/>
    </source>
</evidence>
<evidence type="ECO:0008006" key="5">
    <source>
        <dbReference type="Google" id="ProtNLM"/>
    </source>
</evidence>
<dbReference type="PANTHER" id="PTHR13318">
    <property type="entry name" value="PARTNER OF PAIRED, ISOFORM B-RELATED"/>
    <property type="match status" value="1"/>
</dbReference>
<dbReference type="GO" id="GO:0031146">
    <property type="term" value="P:SCF-dependent proteasomal ubiquitin-dependent protein catabolic process"/>
    <property type="evidence" value="ECO:0007669"/>
    <property type="project" value="TreeGrafter"/>
</dbReference>
<evidence type="ECO:0000313" key="3">
    <source>
        <dbReference type="EMBL" id="KAJ1693691.1"/>
    </source>
</evidence>
<dbReference type="Pfam" id="PF12937">
    <property type="entry name" value="F-box-like"/>
    <property type="match status" value="1"/>
</dbReference>
<accession>A0A9Q0CGW1</accession>
<dbReference type="Gene3D" id="1.20.1280.50">
    <property type="match status" value="1"/>
</dbReference>
<keyword evidence="4" id="KW-1185">Reference proteome</keyword>
<evidence type="ECO:0000313" key="4">
    <source>
        <dbReference type="Proteomes" id="UP001151287"/>
    </source>
</evidence>
<comment type="caution">
    <text evidence="3">The sequence shown here is derived from an EMBL/GenBank/DDBJ whole genome shotgun (WGS) entry which is preliminary data.</text>
</comment>
<reference evidence="3" key="1">
    <citation type="journal article" date="2022" name="Cell">
        <title>Repeat-based holocentromeres influence genome architecture and karyotype evolution.</title>
        <authorList>
            <person name="Hofstatter P.G."/>
            <person name="Thangavel G."/>
            <person name="Lux T."/>
            <person name="Neumann P."/>
            <person name="Vondrak T."/>
            <person name="Novak P."/>
            <person name="Zhang M."/>
            <person name="Costa L."/>
            <person name="Castellani M."/>
            <person name="Scott A."/>
            <person name="Toegelov H."/>
            <person name="Fuchs J."/>
            <person name="Mata-Sucre Y."/>
            <person name="Dias Y."/>
            <person name="Vanzela A.L.L."/>
            <person name="Huettel B."/>
            <person name="Almeida C.C.S."/>
            <person name="Simkova H."/>
            <person name="Souza G."/>
            <person name="Pedrosa-Harand A."/>
            <person name="Macas J."/>
            <person name="Mayer K.F.X."/>
            <person name="Houben A."/>
            <person name="Marques A."/>
        </authorList>
    </citation>
    <scope>NUCLEOTIDE SEQUENCE</scope>
    <source>
        <strain evidence="3">RhyBre1mFocal</strain>
    </source>
</reference>
<protein>
    <recommendedName>
        <fullName evidence="5">F-box domain-containing protein</fullName>
    </recommendedName>
</protein>
<feature type="domain" description="F-box/LRR-repeat protein 15-like leucin rich repeat" evidence="2">
    <location>
        <begin position="60"/>
        <end position="595"/>
    </location>
</feature>
<name>A0A9Q0CGW1_9POAL</name>
<dbReference type="Proteomes" id="UP001151287">
    <property type="component" value="Unassembled WGS sequence"/>
</dbReference>
<feature type="domain" description="F-box" evidence="1">
    <location>
        <begin position="16"/>
        <end position="50"/>
    </location>
</feature>
<dbReference type="SMART" id="SM00367">
    <property type="entry name" value="LRR_CC"/>
    <property type="match status" value="7"/>
</dbReference>
<evidence type="ECO:0000259" key="1">
    <source>
        <dbReference type="Pfam" id="PF12937"/>
    </source>
</evidence>
<dbReference type="EMBL" id="JAMQYH010000003">
    <property type="protein sequence ID" value="KAJ1693691.1"/>
    <property type="molecule type" value="Genomic_DNA"/>
</dbReference>
<proteinExistence type="predicted"/>
<organism evidence="3 4">
    <name type="scientific">Rhynchospora breviuscula</name>
    <dbReference type="NCBI Taxonomy" id="2022672"/>
    <lineage>
        <taxon>Eukaryota</taxon>
        <taxon>Viridiplantae</taxon>
        <taxon>Streptophyta</taxon>
        <taxon>Embryophyta</taxon>
        <taxon>Tracheophyta</taxon>
        <taxon>Spermatophyta</taxon>
        <taxon>Magnoliopsida</taxon>
        <taxon>Liliopsida</taxon>
        <taxon>Poales</taxon>
        <taxon>Cyperaceae</taxon>
        <taxon>Cyperoideae</taxon>
        <taxon>Rhynchosporeae</taxon>
        <taxon>Rhynchospora</taxon>
    </lineage>
</organism>
<dbReference type="GO" id="GO:0019005">
    <property type="term" value="C:SCF ubiquitin ligase complex"/>
    <property type="evidence" value="ECO:0007669"/>
    <property type="project" value="TreeGrafter"/>
</dbReference>
<gene>
    <name evidence="3" type="ORF">LUZ63_010389</name>
</gene>
<dbReference type="SUPFAM" id="SSF52047">
    <property type="entry name" value="RNI-like"/>
    <property type="match status" value="2"/>
</dbReference>